<reference evidence="1" key="2">
    <citation type="submission" date="2004-02" db="EMBL/GenBank/DDBJ databases">
        <authorList>
            <consortium name="Genoscope"/>
            <consortium name="Whitehead Institute Centre for Genome Research"/>
        </authorList>
    </citation>
    <scope>NUCLEOTIDE SEQUENCE</scope>
</reference>
<protein>
    <submittedName>
        <fullName evidence="1">Chromosome 17 SCAF14597, whole genome shotgun sequence</fullName>
    </submittedName>
</protein>
<dbReference type="EMBL" id="CAAE01014597">
    <property type="protein sequence ID" value="CAG00353.1"/>
    <property type="molecule type" value="Genomic_DNA"/>
</dbReference>
<organism evidence="1">
    <name type="scientific">Tetraodon nigroviridis</name>
    <name type="common">Spotted green pufferfish</name>
    <name type="synonym">Chelonodon nigroviridis</name>
    <dbReference type="NCBI Taxonomy" id="99883"/>
    <lineage>
        <taxon>Eukaryota</taxon>
        <taxon>Metazoa</taxon>
        <taxon>Chordata</taxon>
        <taxon>Craniata</taxon>
        <taxon>Vertebrata</taxon>
        <taxon>Euteleostomi</taxon>
        <taxon>Actinopterygii</taxon>
        <taxon>Neopterygii</taxon>
        <taxon>Teleostei</taxon>
        <taxon>Neoteleostei</taxon>
        <taxon>Acanthomorphata</taxon>
        <taxon>Eupercaria</taxon>
        <taxon>Tetraodontiformes</taxon>
        <taxon>Tetradontoidea</taxon>
        <taxon>Tetraodontidae</taxon>
        <taxon>Tetraodon</taxon>
    </lineage>
</organism>
<accession>Q4SG79</accession>
<reference evidence="1" key="1">
    <citation type="journal article" date="2004" name="Nature">
        <title>Genome duplication in the teleost fish Tetraodon nigroviridis reveals the early vertebrate proto-karyotype.</title>
        <authorList>
            <person name="Jaillon O."/>
            <person name="Aury J.-M."/>
            <person name="Brunet F."/>
            <person name="Petit J.-L."/>
            <person name="Stange-Thomann N."/>
            <person name="Mauceli E."/>
            <person name="Bouneau L."/>
            <person name="Fischer C."/>
            <person name="Ozouf-Costaz C."/>
            <person name="Bernot A."/>
            <person name="Nicaud S."/>
            <person name="Jaffe D."/>
            <person name="Fisher S."/>
            <person name="Lutfalla G."/>
            <person name="Dossat C."/>
            <person name="Segurens B."/>
            <person name="Dasilva C."/>
            <person name="Salanoubat M."/>
            <person name="Levy M."/>
            <person name="Boudet N."/>
            <person name="Castellano S."/>
            <person name="Anthouard V."/>
            <person name="Jubin C."/>
            <person name="Castelli V."/>
            <person name="Katinka M."/>
            <person name="Vacherie B."/>
            <person name="Biemont C."/>
            <person name="Skalli Z."/>
            <person name="Cattolico L."/>
            <person name="Poulain J."/>
            <person name="De Berardinis V."/>
            <person name="Cruaud C."/>
            <person name="Duprat S."/>
            <person name="Brottier P."/>
            <person name="Coutanceau J.-P."/>
            <person name="Gouzy J."/>
            <person name="Parra G."/>
            <person name="Lardier G."/>
            <person name="Chapple C."/>
            <person name="McKernan K.J."/>
            <person name="McEwan P."/>
            <person name="Bosak S."/>
            <person name="Kellis M."/>
            <person name="Volff J.-N."/>
            <person name="Guigo R."/>
            <person name="Zody M.C."/>
            <person name="Mesirov J."/>
            <person name="Lindblad-Toh K."/>
            <person name="Birren B."/>
            <person name="Nusbaum C."/>
            <person name="Kahn D."/>
            <person name="Robinson-Rechavi M."/>
            <person name="Laudet V."/>
            <person name="Schachter V."/>
            <person name="Quetier F."/>
            <person name="Saurin W."/>
            <person name="Scarpelli C."/>
            <person name="Wincker P."/>
            <person name="Lander E.S."/>
            <person name="Weissenbach J."/>
            <person name="Roest Crollius H."/>
        </authorList>
    </citation>
    <scope>NUCLEOTIDE SEQUENCE [LARGE SCALE GENOMIC DNA]</scope>
</reference>
<gene>
    <name evidence="1" type="ORF">GSTENG00018772001</name>
</gene>
<proteinExistence type="predicted"/>
<name>Q4SG79_TETNG</name>
<evidence type="ECO:0000313" key="1">
    <source>
        <dbReference type="EMBL" id="CAG00353.1"/>
    </source>
</evidence>
<sequence length="40" mass="4140">MVGAGRGAVMIPALSGWWGGSSSAPLTASALVRREALLWR</sequence>
<dbReference type="AlphaFoldDB" id="Q4SG79"/>
<dbReference type="KEGG" id="tng:GSTEN00018772G001"/>